<gene>
    <name evidence="2" type="ORF">E3J84_00100</name>
</gene>
<organism evidence="2 3">
    <name type="scientific">Aerophobetes bacterium</name>
    <dbReference type="NCBI Taxonomy" id="2030807"/>
    <lineage>
        <taxon>Bacteria</taxon>
        <taxon>Candidatus Aerophobota</taxon>
    </lineage>
</organism>
<evidence type="ECO:0000259" key="1">
    <source>
        <dbReference type="Pfam" id="PF08241"/>
    </source>
</evidence>
<dbReference type="AlphaFoldDB" id="A0A523S5U6"/>
<proteinExistence type="predicted"/>
<dbReference type="SUPFAM" id="SSF53335">
    <property type="entry name" value="S-adenosyl-L-methionine-dependent methyltransferases"/>
    <property type="match status" value="1"/>
</dbReference>
<dbReference type="InterPro" id="IPR013216">
    <property type="entry name" value="Methyltransf_11"/>
</dbReference>
<dbReference type="Gene3D" id="3.40.50.150">
    <property type="entry name" value="Vaccinia Virus protein VP39"/>
    <property type="match status" value="1"/>
</dbReference>
<evidence type="ECO:0000313" key="2">
    <source>
        <dbReference type="EMBL" id="TET13404.1"/>
    </source>
</evidence>
<dbReference type="GO" id="GO:0008757">
    <property type="term" value="F:S-adenosylmethionine-dependent methyltransferase activity"/>
    <property type="evidence" value="ECO:0007669"/>
    <property type="project" value="InterPro"/>
</dbReference>
<protein>
    <submittedName>
        <fullName evidence="2">Methyltransferase domain-containing protein</fullName>
    </submittedName>
</protein>
<sequence>MAVALHVGCGYMRFIGCINIDCVPTKVTDLVADIRHLPFKDNTVDHIECHHTIEHIRRWEVLATLKDWLRILKRGRKAVIEYPDFDQNCRDYLAGKDVPMQLAFIYGGDIPELEDQHHMGYNFQTLGSYLHTAGFINMVDKPAQDYHTKQAACLRIEAEKR</sequence>
<dbReference type="Pfam" id="PF08241">
    <property type="entry name" value="Methyltransf_11"/>
    <property type="match status" value="1"/>
</dbReference>
<dbReference type="InterPro" id="IPR029063">
    <property type="entry name" value="SAM-dependent_MTases_sf"/>
</dbReference>
<dbReference type="EMBL" id="SOKJ01000006">
    <property type="protein sequence ID" value="TET13404.1"/>
    <property type="molecule type" value="Genomic_DNA"/>
</dbReference>
<name>A0A523S5U6_UNCAE</name>
<comment type="caution">
    <text evidence="2">The sequence shown here is derived from an EMBL/GenBank/DDBJ whole genome shotgun (WGS) entry which is preliminary data.</text>
</comment>
<dbReference type="Proteomes" id="UP000316360">
    <property type="component" value="Unassembled WGS sequence"/>
</dbReference>
<evidence type="ECO:0000313" key="3">
    <source>
        <dbReference type="Proteomes" id="UP000316360"/>
    </source>
</evidence>
<feature type="domain" description="Methyltransferase type 11" evidence="1">
    <location>
        <begin position="29"/>
        <end position="77"/>
    </location>
</feature>
<reference evidence="2 3" key="1">
    <citation type="submission" date="2019-03" db="EMBL/GenBank/DDBJ databases">
        <title>Metabolic potential of uncultured bacteria and archaea associated with petroleum seepage in deep-sea sediments.</title>
        <authorList>
            <person name="Dong X."/>
            <person name="Hubert C."/>
        </authorList>
    </citation>
    <scope>NUCLEOTIDE SEQUENCE [LARGE SCALE GENOMIC DNA]</scope>
    <source>
        <strain evidence="2">E44_bin7</strain>
    </source>
</reference>
<keyword evidence="2" id="KW-0489">Methyltransferase</keyword>
<keyword evidence="2" id="KW-0808">Transferase</keyword>
<accession>A0A523S5U6</accession>
<dbReference type="GO" id="GO:0032259">
    <property type="term" value="P:methylation"/>
    <property type="evidence" value="ECO:0007669"/>
    <property type="project" value="UniProtKB-KW"/>
</dbReference>